<organism evidence="2 3">
    <name type="scientific">Rhizophagus irregularis</name>
    <dbReference type="NCBI Taxonomy" id="588596"/>
    <lineage>
        <taxon>Eukaryota</taxon>
        <taxon>Fungi</taxon>
        <taxon>Fungi incertae sedis</taxon>
        <taxon>Mucoromycota</taxon>
        <taxon>Glomeromycotina</taxon>
        <taxon>Glomeromycetes</taxon>
        <taxon>Glomerales</taxon>
        <taxon>Glomeraceae</taxon>
        <taxon>Rhizophagus</taxon>
    </lineage>
</organism>
<evidence type="ECO:0000313" key="2">
    <source>
        <dbReference type="EMBL" id="PKY43561.1"/>
    </source>
</evidence>
<accession>A0A2I1GAG7</accession>
<dbReference type="Proteomes" id="UP000234323">
    <property type="component" value="Unassembled WGS sequence"/>
</dbReference>
<dbReference type="GO" id="GO:0005524">
    <property type="term" value="F:ATP binding"/>
    <property type="evidence" value="ECO:0007669"/>
    <property type="project" value="InterPro"/>
</dbReference>
<evidence type="ECO:0000259" key="1">
    <source>
        <dbReference type="PROSITE" id="PS50011"/>
    </source>
</evidence>
<dbReference type="InterPro" id="IPR000719">
    <property type="entry name" value="Prot_kinase_dom"/>
</dbReference>
<keyword evidence="3" id="KW-1185">Reference proteome</keyword>
<protein>
    <recommendedName>
        <fullName evidence="1">Protein kinase domain-containing protein</fullName>
    </recommendedName>
</protein>
<gene>
    <name evidence="2" type="ORF">RhiirA4_457567</name>
</gene>
<evidence type="ECO:0000313" key="3">
    <source>
        <dbReference type="Proteomes" id="UP000234323"/>
    </source>
</evidence>
<dbReference type="SUPFAM" id="SSF56112">
    <property type="entry name" value="Protein kinase-like (PK-like)"/>
    <property type="match status" value="1"/>
</dbReference>
<comment type="caution">
    <text evidence="2">The sequence shown here is derived from an EMBL/GenBank/DDBJ whole genome shotgun (WGS) entry which is preliminary data.</text>
</comment>
<reference evidence="2 3" key="1">
    <citation type="submission" date="2015-10" db="EMBL/GenBank/DDBJ databases">
        <title>Genome analyses suggest a sexual origin of heterokaryosis in a supposedly ancient asexual fungus.</title>
        <authorList>
            <person name="Ropars J."/>
            <person name="Sedzielewska K."/>
            <person name="Noel J."/>
            <person name="Charron P."/>
            <person name="Farinelli L."/>
            <person name="Marton T."/>
            <person name="Kruger M."/>
            <person name="Pelin A."/>
            <person name="Brachmann A."/>
            <person name="Corradi N."/>
        </authorList>
    </citation>
    <scope>NUCLEOTIDE SEQUENCE [LARGE SCALE GENOMIC DNA]</scope>
    <source>
        <strain evidence="2 3">A4</strain>
    </source>
</reference>
<dbReference type="EMBL" id="LLXI01000260">
    <property type="protein sequence ID" value="PKY43561.1"/>
    <property type="molecule type" value="Genomic_DNA"/>
</dbReference>
<feature type="domain" description="Protein kinase" evidence="1">
    <location>
        <begin position="28"/>
        <end position="111"/>
    </location>
</feature>
<dbReference type="InterPro" id="IPR011009">
    <property type="entry name" value="Kinase-like_dom_sf"/>
</dbReference>
<proteinExistence type="predicted"/>
<dbReference type="AlphaFoldDB" id="A0A2I1GAG7"/>
<dbReference type="GO" id="GO:0004672">
    <property type="term" value="F:protein kinase activity"/>
    <property type="evidence" value="ECO:0007669"/>
    <property type="project" value="InterPro"/>
</dbReference>
<dbReference type="PROSITE" id="PS50011">
    <property type="entry name" value="PROTEIN_KINASE_DOM"/>
    <property type="match status" value="1"/>
</dbReference>
<dbReference type="Gene3D" id="1.10.510.10">
    <property type="entry name" value="Transferase(Phosphotransferase) domain 1"/>
    <property type="match status" value="1"/>
</dbReference>
<name>A0A2I1GAG7_9GLOM</name>
<sequence length="111" mass="13357">MKLDLMWQTLMSGSGYFNIKYYYDYANFTNKEGISNWSFGNVIHTNHKDFNTIIALKYPFNLTINEIVNELKCKHEVDYHANIIQFYRILKMEDKYLFVMKYSDCGSLQFY</sequence>